<proteinExistence type="inferred from homology"/>
<feature type="compositionally biased region" description="Acidic residues" evidence="6">
    <location>
        <begin position="125"/>
        <end position="141"/>
    </location>
</feature>
<dbReference type="Pfam" id="PF00439">
    <property type="entry name" value="Bromodomain"/>
    <property type="match status" value="1"/>
</dbReference>
<feature type="compositionally biased region" description="Basic and acidic residues" evidence="6">
    <location>
        <begin position="1594"/>
        <end position="1604"/>
    </location>
</feature>
<dbReference type="KEGG" id="bgt:106062006"/>
<dbReference type="FunFam" id="1.10.8.60:FF:000016">
    <property type="entry name" value="ATPase family AAA domain-containing protein 2B"/>
    <property type="match status" value="1"/>
</dbReference>
<dbReference type="InterPro" id="IPR003960">
    <property type="entry name" value="ATPase_AAA_CS"/>
</dbReference>
<feature type="region of interest" description="Disordered" evidence="6">
    <location>
        <begin position="1546"/>
        <end position="1572"/>
    </location>
</feature>
<feature type="compositionally biased region" description="Basic and acidic residues" evidence="6">
    <location>
        <begin position="151"/>
        <end position="163"/>
    </location>
</feature>
<dbReference type="FunFam" id="3.40.50.300:FF:000061">
    <property type="entry name" value="ATPase family, AAA domain-containing 2"/>
    <property type="match status" value="1"/>
</dbReference>
<dbReference type="Gene3D" id="1.10.8.60">
    <property type="match status" value="1"/>
</dbReference>
<dbReference type="SMART" id="SM00297">
    <property type="entry name" value="BROMO"/>
    <property type="match status" value="1"/>
</dbReference>
<feature type="region of interest" description="Disordered" evidence="6">
    <location>
        <begin position="1795"/>
        <end position="1815"/>
    </location>
</feature>
<reference evidence="8" key="1">
    <citation type="submission" date="2020-05" db="UniProtKB">
        <authorList>
            <consortium name="EnsemblMetazoa"/>
        </authorList>
    </citation>
    <scope>IDENTIFICATION</scope>
    <source>
        <strain evidence="8">BB02</strain>
    </source>
</reference>
<dbReference type="Proteomes" id="UP000076420">
    <property type="component" value="Unassembled WGS sequence"/>
</dbReference>
<evidence type="ECO:0000256" key="4">
    <source>
        <dbReference type="ARBA" id="ARBA00023117"/>
    </source>
</evidence>
<dbReference type="InterPro" id="IPR001487">
    <property type="entry name" value="Bromodomain"/>
</dbReference>
<dbReference type="VEuPathDB" id="VectorBase:BGLAX_039888"/>
<feature type="compositionally biased region" description="Acidic residues" evidence="6">
    <location>
        <begin position="251"/>
        <end position="260"/>
    </location>
</feature>
<accession>A0A2C9JPA4</accession>
<organism evidence="8 9">
    <name type="scientific">Biomphalaria glabrata</name>
    <name type="common">Bloodfluke planorb</name>
    <name type="synonym">Freshwater snail</name>
    <dbReference type="NCBI Taxonomy" id="6526"/>
    <lineage>
        <taxon>Eukaryota</taxon>
        <taxon>Metazoa</taxon>
        <taxon>Spiralia</taxon>
        <taxon>Lophotrochozoa</taxon>
        <taxon>Mollusca</taxon>
        <taxon>Gastropoda</taxon>
        <taxon>Heterobranchia</taxon>
        <taxon>Euthyneura</taxon>
        <taxon>Panpulmonata</taxon>
        <taxon>Hygrophila</taxon>
        <taxon>Lymnaeoidea</taxon>
        <taxon>Planorbidae</taxon>
        <taxon>Biomphalaria</taxon>
    </lineage>
</organism>
<dbReference type="GO" id="GO:0042393">
    <property type="term" value="F:histone binding"/>
    <property type="evidence" value="ECO:0007669"/>
    <property type="project" value="TreeGrafter"/>
</dbReference>
<dbReference type="SMART" id="SM00382">
    <property type="entry name" value="AAA"/>
    <property type="match status" value="1"/>
</dbReference>
<feature type="compositionally biased region" description="Basic residues" evidence="6">
    <location>
        <begin position="427"/>
        <end position="439"/>
    </location>
</feature>
<evidence type="ECO:0000313" key="9">
    <source>
        <dbReference type="Proteomes" id="UP000076420"/>
    </source>
</evidence>
<dbReference type="GO" id="GO:0045815">
    <property type="term" value="P:transcription initiation-coupled chromatin remodeling"/>
    <property type="evidence" value="ECO:0007669"/>
    <property type="project" value="TreeGrafter"/>
</dbReference>
<dbReference type="InterPro" id="IPR041569">
    <property type="entry name" value="AAA_lid_3"/>
</dbReference>
<dbReference type="Pfam" id="PF17862">
    <property type="entry name" value="AAA_lid_3"/>
    <property type="match status" value="1"/>
</dbReference>
<feature type="region of interest" description="Disordered" evidence="6">
    <location>
        <begin position="1589"/>
        <end position="1669"/>
    </location>
</feature>
<feature type="region of interest" description="Disordered" evidence="6">
    <location>
        <begin position="107"/>
        <end position="337"/>
    </location>
</feature>
<dbReference type="GO" id="GO:0003682">
    <property type="term" value="F:chromatin binding"/>
    <property type="evidence" value="ECO:0007669"/>
    <property type="project" value="TreeGrafter"/>
</dbReference>
<dbReference type="PROSITE" id="PS50014">
    <property type="entry name" value="BROMODOMAIN_2"/>
    <property type="match status" value="1"/>
</dbReference>
<dbReference type="OrthoDB" id="5421at2759"/>
<feature type="region of interest" description="Disordered" evidence="6">
    <location>
        <begin position="1058"/>
        <end position="1103"/>
    </location>
</feature>
<evidence type="ECO:0000256" key="6">
    <source>
        <dbReference type="SAM" id="MobiDB-lite"/>
    </source>
</evidence>
<feature type="compositionally biased region" description="Acidic residues" evidence="6">
    <location>
        <begin position="304"/>
        <end position="316"/>
    </location>
</feature>
<feature type="compositionally biased region" description="Basic and acidic residues" evidence="6">
    <location>
        <begin position="238"/>
        <end position="250"/>
    </location>
</feature>
<keyword evidence="4 5" id="KW-0103">Bromodomain</keyword>
<feature type="compositionally biased region" description="Polar residues" evidence="6">
    <location>
        <begin position="324"/>
        <end position="336"/>
    </location>
</feature>
<dbReference type="PROSITE" id="PS00633">
    <property type="entry name" value="BROMODOMAIN_1"/>
    <property type="match status" value="1"/>
</dbReference>
<feature type="compositionally biased region" description="Low complexity" evidence="6">
    <location>
        <begin position="1644"/>
        <end position="1653"/>
    </location>
</feature>
<dbReference type="Pfam" id="PF00004">
    <property type="entry name" value="AAA"/>
    <property type="match status" value="1"/>
</dbReference>
<dbReference type="FunFam" id="3.40.50.300:FF:000734">
    <property type="entry name" value="ATPase family, AAA domain containing 2"/>
    <property type="match status" value="1"/>
</dbReference>
<gene>
    <name evidence="8" type="primary">106062006</name>
</gene>
<dbReference type="SUPFAM" id="SSF52540">
    <property type="entry name" value="P-loop containing nucleoside triphosphate hydrolases"/>
    <property type="match status" value="2"/>
</dbReference>
<dbReference type="InterPro" id="IPR045199">
    <property type="entry name" value="ATAD2-like"/>
</dbReference>
<dbReference type="GO" id="GO:0016887">
    <property type="term" value="F:ATP hydrolysis activity"/>
    <property type="evidence" value="ECO:0007669"/>
    <property type="project" value="InterPro"/>
</dbReference>
<dbReference type="InterPro" id="IPR027417">
    <property type="entry name" value="P-loop_NTPase"/>
</dbReference>
<dbReference type="PROSITE" id="PS00674">
    <property type="entry name" value="AAA"/>
    <property type="match status" value="1"/>
</dbReference>
<protein>
    <recommendedName>
        <fullName evidence="7">Bromo domain-containing protein</fullName>
    </recommendedName>
</protein>
<dbReference type="InterPro" id="IPR036427">
    <property type="entry name" value="Bromodomain-like_sf"/>
</dbReference>
<evidence type="ECO:0000256" key="3">
    <source>
        <dbReference type="ARBA" id="ARBA00022840"/>
    </source>
</evidence>
<dbReference type="Gene3D" id="1.20.920.10">
    <property type="entry name" value="Bromodomain-like"/>
    <property type="match status" value="1"/>
</dbReference>
<feature type="compositionally biased region" description="Polar residues" evidence="6">
    <location>
        <begin position="384"/>
        <end position="394"/>
    </location>
</feature>
<keyword evidence="3" id="KW-0067">ATP-binding</keyword>
<feature type="domain" description="Bromo" evidence="7">
    <location>
        <begin position="1400"/>
        <end position="1470"/>
    </location>
</feature>
<feature type="compositionally biased region" description="Low complexity" evidence="6">
    <location>
        <begin position="409"/>
        <end position="419"/>
    </location>
</feature>
<dbReference type="InterPro" id="IPR003593">
    <property type="entry name" value="AAA+_ATPase"/>
</dbReference>
<dbReference type="STRING" id="6526.A0A2C9JPA4"/>
<keyword evidence="2" id="KW-0547">Nucleotide-binding</keyword>
<feature type="region of interest" description="Disordered" evidence="6">
    <location>
        <begin position="1722"/>
        <end position="1778"/>
    </location>
</feature>
<dbReference type="SUPFAM" id="SSF47370">
    <property type="entry name" value="Bromodomain"/>
    <property type="match status" value="1"/>
</dbReference>
<evidence type="ECO:0000256" key="5">
    <source>
        <dbReference type="PROSITE-ProRule" id="PRU00035"/>
    </source>
</evidence>
<feature type="region of interest" description="Disordered" evidence="6">
    <location>
        <begin position="378"/>
        <end position="439"/>
    </location>
</feature>
<dbReference type="PANTHER" id="PTHR23069:SF0">
    <property type="entry name" value="TAT-BINDING HOMOLOG 7"/>
    <property type="match status" value="1"/>
</dbReference>
<dbReference type="PANTHER" id="PTHR23069">
    <property type="entry name" value="AAA DOMAIN-CONTAINING"/>
    <property type="match status" value="1"/>
</dbReference>
<comment type="similarity">
    <text evidence="1">Belongs to the AAA ATPase family.</text>
</comment>
<dbReference type="CDD" id="cd19517">
    <property type="entry name" value="RecA-like_Yta7-like"/>
    <property type="match status" value="1"/>
</dbReference>
<dbReference type="GO" id="GO:0005634">
    <property type="term" value="C:nucleus"/>
    <property type="evidence" value="ECO:0007669"/>
    <property type="project" value="TreeGrafter"/>
</dbReference>
<feature type="compositionally biased region" description="Basic residues" evidence="6">
    <location>
        <begin position="265"/>
        <end position="275"/>
    </location>
</feature>
<feature type="compositionally biased region" description="Basic residues" evidence="6">
    <location>
        <begin position="1078"/>
        <end position="1092"/>
    </location>
</feature>
<name>A0A2C9JPA4_BIOGL</name>
<feature type="compositionally biased region" description="Polar residues" evidence="6">
    <location>
        <begin position="1093"/>
        <end position="1102"/>
    </location>
</feature>
<dbReference type="PRINTS" id="PR00503">
    <property type="entry name" value="BROMODOMAIN"/>
</dbReference>
<dbReference type="CDD" id="cd05528">
    <property type="entry name" value="Bromo_AAA"/>
    <property type="match status" value="1"/>
</dbReference>
<dbReference type="InterPro" id="IPR018359">
    <property type="entry name" value="Bromodomain_CS"/>
</dbReference>
<dbReference type="VEuPathDB" id="VectorBase:BGLB005687"/>
<dbReference type="Gene3D" id="3.40.50.300">
    <property type="entry name" value="P-loop containing nucleotide triphosphate hydrolases"/>
    <property type="match status" value="1"/>
</dbReference>
<sequence>MVKTRHSVDIDVETPPKFLSLSNEKNRLSNRISDAVEKQSTRAYGNQSHDYNIFEEKVVESRLRPRIGPGRAYNYLDEDSSDEGSIQRQAQHLGYTRSRQVKQEMLDKHEESLRGNLRSKRSFQEDADQSVEDEDENDDDNVIQKRILPRLRKDSKEDSKDRISLLSKKKYNRKSNQSDDDEEENLTHGLTARQQQASEDDDDEAENLIRRSSRTRRQVYDTLNQSYLVNLPGQRKRTTNEQDHSDAKDQDDSDDNEEFSDMYSRVKRKRVRVKRNMYGMPVTEDSDSGPELRKRNKNNNKDDDGFETETEDEEGDVLEKEDAINNSSRRVTRQQNVPVKKKEPVIVKSYSLREHKPRTDLYKAPLEERKVKKIHSSIFIGTPTKKNASQTYHSPAQRRNIRKRSAFHSSSSSTSSSDGESSDEKSFKHRKAKSMAKARNRLMPLNYSTNALPPSNIVIDRIRSGASLADVEPMTIDRNITFSSIGGLGKHIQSLKEMVVFPLLYDKVFQRFNVDPPRGVLFYGPPGTGKTLVARALANECSKGDRRVAFFMRKGADCLSKWVGESERQLRILFDQAYKFRPSIIFFDEIDGLAPVRSSRQDQIHSSIVSTLLALMDGLDNRGEIVVIGATNRIDSLDPALRRPGRFDREFLFPLPSSEARKQILKIHTESWKPKLNDHFITELAGKCVGYCGADLKALCTEATMLALRRRYPQIYMTNDALKIDATSINVSAKDFFDAVGNIIPTSQRSVSAPSRALPSRVQPLLQGQLDAAFNVLKDIFSPCVTQSSFLDAAAMPNQAQLVGENDSLWDDLISDEDENSPSIFVPSTSSKGKALRKSTEETTSTSKLVYLNFARPATRCPLTFRPRLMLVGRKCQGQTTYIAPAIIHKMENFPVHVLNLPALYAVTAKTPEESCANVFQEAKRKCPSIIYLPNVNQWWDSMAETLRATLLSLIQDIDPCLPLLLLATSEQSYDTLDTMLQELFCDSNGEVIEMRNPNADERRTFFSDLLVEQACKPPPQKKKAGVLLPLVKKTVSLNKKDNDPLLSKVHSKICRCKKQDKGGRKRKHSSASPLPKSSKKVKVTKCSRSKPKQNSSRTHTMTLRPRANIGKLNRNQSAKEFDHIGVDNSFSVLPCYSSNPRTKSELVFNDQKYNQDIQQSKNWKLARKGFSMTSRYERYFYRSLRAELKSVGSCTLSKLCTWAAGTKGDNQLQHSSNIKSYDLSVLSCGSSQMLYKENSDKSDNSELLRKSTAQMLPLNLKDLENSANRILSHTSSSASQGCKDTSHTAASASQGCKDTSHTTASASQGCKDTSHTTASASQGCKDNNFLRSTPSRICYNLRHNSKEKCVQRMLEVLPKAEPPKPTELTKQELDQLLEKEELTLMELRIFLRDVLNKLGSDKKFSIFAKPVNIENAPDYYDIIEHPMDLSTMMSRIDLHEYGTVRAFMDDIDLICSNALEYNPNRGAMDRIIRHRACALKDTAYAILKTELDKDFEKTCVEIEESRKRRGHKSSTVPNFYYTKPQSQQMASNKSQSVTPNYLENAKQIRSIPKPEGERFSRRVRGLNTDPVPPLEAVEKVFKLSRLSASTGTEESKTNDKDTFESNSQPPVDCSNKDNLPTSSNQAISSANAVKLSDNKEMTKAQSSSSSASKLKKKKDIWCKPRRKRPKCMIKSEDAKQVNSEMDIDLVKQSNVPSEVQSPSSSHQIFQQLRIDTTELEISESKEDKSNPSGRSSVRLKSPEVSPNRVVTRRSSMSPTNCVLKSTDPGSSHHKQDKIDDSILQVDQMKQTEDRNHLGLKRQTSIGNETHEKPSAVKRLDLEAVALDSGVGSSVESNGDSRDSIDNHKTEALSKQTVQINTKQTVPVFENSLHDNNQNCNSDLKNADTVCTVTDESKKEFVIDKNRLTALLNVLVSNTEGFNVEKLERIYCQLTSVIFHHRHNYNRLDMIEEMEKKVQRLIKVKQFGPSTSSKK</sequence>
<dbReference type="GO" id="GO:0006337">
    <property type="term" value="P:nucleosome disassembly"/>
    <property type="evidence" value="ECO:0007669"/>
    <property type="project" value="TreeGrafter"/>
</dbReference>
<feature type="compositionally biased region" description="Polar residues" evidence="6">
    <location>
        <begin position="1617"/>
        <end position="1632"/>
    </location>
</feature>
<dbReference type="GO" id="GO:0005524">
    <property type="term" value="F:ATP binding"/>
    <property type="evidence" value="ECO:0007669"/>
    <property type="project" value="UniProtKB-KW"/>
</dbReference>
<feature type="compositionally biased region" description="Basic residues" evidence="6">
    <location>
        <begin position="1654"/>
        <end position="1669"/>
    </location>
</feature>
<feature type="compositionally biased region" description="Polar residues" evidence="6">
    <location>
        <begin position="1753"/>
        <end position="1770"/>
    </location>
</feature>
<dbReference type="RefSeq" id="XP_013075715.2">
    <property type="nucleotide sequence ID" value="XM_013220261.2"/>
</dbReference>
<evidence type="ECO:0000256" key="2">
    <source>
        <dbReference type="ARBA" id="ARBA00022741"/>
    </source>
</evidence>
<dbReference type="GO" id="GO:0006334">
    <property type="term" value="P:nucleosome assembly"/>
    <property type="evidence" value="ECO:0007669"/>
    <property type="project" value="TreeGrafter"/>
</dbReference>
<dbReference type="InterPro" id="IPR003959">
    <property type="entry name" value="ATPase_AAA_core"/>
</dbReference>
<feature type="region of interest" description="Disordered" evidence="6">
    <location>
        <begin position="1294"/>
        <end position="1326"/>
    </location>
</feature>
<evidence type="ECO:0000259" key="7">
    <source>
        <dbReference type="PROSITE" id="PS50014"/>
    </source>
</evidence>
<dbReference type="EnsemblMetazoa" id="BGLB005687-RD">
    <property type="protein sequence ID" value="BGLB005687-PD"/>
    <property type="gene ID" value="BGLB005687"/>
</dbReference>
<evidence type="ECO:0000256" key="1">
    <source>
        <dbReference type="ARBA" id="ARBA00006914"/>
    </source>
</evidence>
<evidence type="ECO:0000313" key="8">
    <source>
        <dbReference type="EnsemblMetazoa" id="BGLB005687-PD"/>
    </source>
</evidence>